<proteinExistence type="predicted"/>
<evidence type="ECO:0000313" key="2">
    <source>
        <dbReference type="Proteomes" id="UP000308549"/>
    </source>
</evidence>
<dbReference type="EMBL" id="NAJL01000012">
    <property type="protein sequence ID" value="TKA30072.1"/>
    <property type="molecule type" value="Genomic_DNA"/>
</dbReference>
<evidence type="ECO:0000313" key="1">
    <source>
        <dbReference type="EMBL" id="TKA30072.1"/>
    </source>
</evidence>
<dbReference type="Proteomes" id="UP000308549">
    <property type="component" value="Unassembled WGS sequence"/>
</dbReference>
<comment type="caution">
    <text evidence="1">The sequence shown here is derived from an EMBL/GenBank/DDBJ whole genome shotgun (WGS) entry which is preliminary data.</text>
</comment>
<keyword evidence="2" id="KW-1185">Reference proteome</keyword>
<dbReference type="AlphaFoldDB" id="A0A4U0U633"/>
<organism evidence="1 2">
    <name type="scientific">Salinomyces thailandicus</name>
    <dbReference type="NCBI Taxonomy" id="706561"/>
    <lineage>
        <taxon>Eukaryota</taxon>
        <taxon>Fungi</taxon>
        <taxon>Dikarya</taxon>
        <taxon>Ascomycota</taxon>
        <taxon>Pezizomycotina</taxon>
        <taxon>Dothideomycetes</taxon>
        <taxon>Dothideomycetidae</taxon>
        <taxon>Mycosphaerellales</taxon>
        <taxon>Teratosphaeriaceae</taxon>
        <taxon>Salinomyces</taxon>
    </lineage>
</organism>
<gene>
    <name evidence="1" type="ORF">B0A50_02791</name>
</gene>
<reference evidence="1 2" key="1">
    <citation type="submission" date="2017-03" db="EMBL/GenBank/DDBJ databases">
        <title>Genomes of endolithic fungi from Antarctica.</title>
        <authorList>
            <person name="Coleine C."/>
            <person name="Masonjones S."/>
            <person name="Stajich J.E."/>
        </authorList>
    </citation>
    <scope>NUCLEOTIDE SEQUENCE [LARGE SCALE GENOMIC DNA]</scope>
    <source>
        <strain evidence="1 2">CCFEE 6315</strain>
    </source>
</reference>
<dbReference type="OrthoDB" id="2851338at2759"/>
<sequence>MPDKYLLQVHTQPTGVSAPTWEQWYTEEHIRDVIYFQVAKTGAVYRANSDVPRSQGIDGTAESLSLNRMKSPSAVPPDGNDFKRYLAIYQTKHRHCLQQPAFKDHVRLTSELWGGEKTVPDIATTSPQDLELVDVVGSKMQSTDAAPHLIYCKISGPHVGSWLRPEHIEAASQLEGYRRTLVYRPVSASRPKEGDSMTTNAPAELENDVLFMHEFEGAGHGEGLESVKEALEAIDGSEGFSMSLRSWELFGSEGFDGKCRKPERRNDG</sequence>
<accession>A0A4U0U633</accession>
<name>A0A4U0U633_9PEZI</name>
<protein>
    <submittedName>
        <fullName evidence="1">Uncharacterized protein</fullName>
    </submittedName>
</protein>